<dbReference type="EMBL" id="JBFBMH010000002">
    <property type="protein sequence ID" value="MEW1974006.1"/>
    <property type="molecule type" value="Genomic_DNA"/>
</dbReference>
<evidence type="ECO:0000256" key="1">
    <source>
        <dbReference type="SAM" id="MobiDB-lite"/>
    </source>
</evidence>
<evidence type="ECO:0000313" key="3">
    <source>
        <dbReference type="EMBL" id="MEW1974006.1"/>
    </source>
</evidence>
<feature type="domain" description="HTH arsR-type" evidence="2">
    <location>
        <begin position="18"/>
        <end position="38"/>
    </location>
</feature>
<dbReference type="SUPFAM" id="SSF46785">
    <property type="entry name" value="Winged helix' DNA-binding domain"/>
    <property type="match status" value="1"/>
</dbReference>
<keyword evidence="4" id="KW-1185">Reference proteome</keyword>
<name>A0ABV3LDX6_9MICO</name>
<evidence type="ECO:0000313" key="4">
    <source>
        <dbReference type="Proteomes" id="UP001553715"/>
    </source>
</evidence>
<dbReference type="InterPro" id="IPR001845">
    <property type="entry name" value="HTH_ArsR_DNA-bd_dom"/>
</dbReference>
<dbReference type="Pfam" id="PF01022">
    <property type="entry name" value="HTH_5"/>
    <property type="match status" value="1"/>
</dbReference>
<dbReference type="Gene3D" id="1.10.10.10">
    <property type="entry name" value="Winged helix-like DNA-binding domain superfamily/Winged helix DNA-binding domain"/>
    <property type="match status" value="1"/>
</dbReference>
<dbReference type="Proteomes" id="UP001553715">
    <property type="component" value="Unassembled WGS sequence"/>
</dbReference>
<organism evidence="3 4">
    <name type="scientific">Microbacterium profundi</name>
    <dbReference type="NCBI Taxonomy" id="450380"/>
    <lineage>
        <taxon>Bacteria</taxon>
        <taxon>Bacillati</taxon>
        <taxon>Actinomycetota</taxon>
        <taxon>Actinomycetes</taxon>
        <taxon>Micrococcales</taxon>
        <taxon>Microbacteriaceae</taxon>
        <taxon>Microbacterium</taxon>
    </lineage>
</organism>
<protein>
    <submittedName>
        <fullName evidence="3">ArsR family transcriptional regulator</fullName>
    </submittedName>
</protein>
<accession>A0ABV3LDX6</accession>
<reference evidence="3 4" key="1">
    <citation type="submission" date="2024-06" db="EMBL/GenBank/DDBJ databases">
        <title>The Natural Products Discovery Center: Release of the First 8490 Sequenced Strains for Exploring Actinobacteria Biosynthetic Diversity.</title>
        <authorList>
            <person name="Kalkreuter E."/>
            <person name="Kautsar S.A."/>
            <person name="Yang D."/>
            <person name="Bader C.D."/>
            <person name="Teijaro C.N."/>
            <person name="Fluegel L."/>
            <person name="Davis C.M."/>
            <person name="Simpson J.R."/>
            <person name="Lauterbach L."/>
            <person name="Steele A.D."/>
            <person name="Gui C."/>
            <person name="Meng S."/>
            <person name="Li G."/>
            <person name="Viehrig K."/>
            <person name="Ye F."/>
            <person name="Su P."/>
            <person name="Kiefer A.F."/>
            <person name="Nichols A."/>
            <person name="Cepeda A.J."/>
            <person name="Yan W."/>
            <person name="Fan B."/>
            <person name="Jiang Y."/>
            <person name="Adhikari A."/>
            <person name="Zheng C.-J."/>
            <person name="Schuster L."/>
            <person name="Cowan T.M."/>
            <person name="Smanski M.J."/>
            <person name="Chevrette M.G."/>
            <person name="De Carvalho L.P.S."/>
            <person name="Shen B."/>
        </authorList>
    </citation>
    <scope>NUCLEOTIDE SEQUENCE [LARGE SCALE GENOMIC DNA]</scope>
    <source>
        <strain evidence="3 4">NPDC077434</strain>
    </source>
</reference>
<feature type="region of interest" description="Disordered" evidence="1">
    <location>
        <begin position="1"/>
        <end position="20"/>
    </location>
</feature>
<proteinExistence type="predicted"/>
<dbReference type="InterPro" id="IPR036390">
    <property type="entry name" value="WH_DNA-bd_sf"/>
</dbReference>
<dbReference type="RefSeq" id="WP_084595740.1">
    <property type="nucleotide sequence ID" value="NZ_JAJVKR010000010.1"/>
</dbReference>
<evidence type="ECO:0000259" key="2">
    <source>
        <dbReference type="Pfam" id="PF01022"/>
    </source>
</evidence>
<gene>
    <name evidence="3" type="ORF">AB0301_02825</name>
</gene>
<comment type="caution">
    <text evidence="3">The sequence shown here is derived from an EMBL/GenBank/DDBJ whole genome shotgun (WGS) entry which is preliminary data.</text>
</comment>
<dbReference type="InterPro" id="IPR011991">
    <property type="entry name" value="ArsR-like_HTH"/>
</dbReference>
<dbReference type="CDD" id="cd00090">
    <property type="entry name" value="HTH_ARSR"/>
    <property type="match status" value="1"/>
</dbReference>
<sequence>MDGDDASSEVRREGDGAGLAQSTVSKHLSFLLECRLVSVRPSGRSSWYSLSEPAAISALIGAAEELLDATGTRAELCAHLRGLGEKRREEMETL</sequence>
<dbReference type="InterPro" id="IPR036388">
    <property type="entry name" value="WH-like_DNA-bd_sf"/>
</dbReference>